<gene>
    <name evidence="1" type="ORF">T190607A01A_30101</name>
</gene>
<organism evidence="1 2">
    <name type="scientific">Tenacibaculum platacis</name>
    <dbReference type="NCBI Taxonomy" id="3137852"/>
    <lineage>
        <taxon>Bacteria</taxon>
        <taxon>Pseudomonadati</taxon>
        <taxon>Bacteroidota</taxon>
        <taxon>Flavobacteriia</taxon>
        <taxon>Flavobacteriales</taxon>
        <taxon>Flavobacteriaceae</taxon>
        <taxon>Tenacibaculum</taxon>
    </lineage>
</organism>
<dbReference type="EMBL" id="CAXIXY010000005">
    <property type="protein sequence ID" value="CAL2088257.1"/>
    <property type="molecule type" value="Genomic_DNA"/>
</dbReference>
<dbReference type="Proteomes" id="UP001497416">
    <property type="component" value="Unassembled WGS sequence"/>
</dbReference>
<dbReference type="Gene3D" id="1.25.40.10">
    <property type="entry name" value="Tetratricopeptide repeat domain"/>
    <property type="match status" value="1"/>
</dbReference>
<name>A0ABM9P2P8_9FLAO</name>
<protein>
    <recommendedName>
        <fullName evidence="3">Tetratricopeptide repeat protein</fullName>
    </recommendedName>
</protein>
<dbReference type="Pfam" id="PF13181">
    <property type="entry name" value="TPR_8"/>
    <property type="match status" value="1"/>
</dbReference>
<evidence type="ECO:0000313" key="2">
    <source>
        <dbReference type="Proteomes" id="UP001497416"/>
    </source>
</evidence>
<proteinExistence type="predicted"/>
<evidence type="ECO:0000313" key="1">
    <source>
        <dbReference type="EMBL" id="CAL2088257.1"/>
    </source>
</evidence>
<reference evidence="1 2" key="1">
    <citation type="submission" date="2024-05" db="EMBL/GenBank/DDBJ databases">
        <authorList>
            <person name="Duchaud E."/>
        </authorList>
    </citation>
    <scope>NUCLEOTIDE SEQUENCE [LARGE SCALE GENOMIC DNA]</scope>
    <source>
        <strain evidence="1">Ena-SAMPLE-TAB-13-05-2024-13:56:06:370-140302</strain>
    </source>
</reference>
<dbReference type="RefSeq" id="WP_348712485.1">
    <property type="nucleotide sequence ID" value="NZ_CAXIXY010000005.1"/>
</dbReference>
<evidence type="ECO:0008006" key="3">
    <source>
        <dbReference type="Google" id="ProtNLM"/>
    </source>
</evidence>
<dbReference type="InterPro" id="IPR011990">
    <property type="entry name" value="TPR-like_helical_dom_sf"/>
</dbReference>
<sequence>MNIKNLKDEIFKKYDDLVLIEDKTKKNELRLEIKLMLNKLDQKDSNCYHLLGLLDYESDDWKKHVDKSIQNFEKAIELDKNNFLAQLYLAHCYHDLNQLELALLNYNKVNQEKLKEFQIWRYTKLIEQIGYCEYKLGNKKSAEIHFEEVLKWYKKLPEIDRVVPSELVECLPQDHWIVIEIKKIETYL</sequence>
<keyword evidence="2" id="KW-1185">Reference proteome</keyword>
<accession>A0ABM9P2P8</accession>
<dbReference type="SUPFAM" id="SSF48452">
    <property type="entry name" value="TPR-like"/>
    <property type="match status" value="1"/>
</dbReference>
<comment type="caution">
    <text evidence="1">The sequence shown here is derived from an EMBL/GenBank/DDBJ whole genome shotgun (WGS) entry which is preliminary data.</text>
</comment>
<dbReference type="Pfam" id="PF13431">
    <property type="entry name" value="TPR_17"/>
    <property type="match status" value="1"/>
</dbReference>
<dbReference type="InterPro" id="IPR019734">
    <property type="entry name" value="TPR_rpt"/>
</dbReference>